<keyword evidence="4 5" id="KW-0833">Ubl conjugation pathway</keyword>
<comment type="catalytic activity">
    <reaction evidence="1">
        <text>S-ubiquitinyl-[E2 ubiquitin-conjugating enzyme]-L-cysteine + [acceptor protein]-L-lysine = [E2 ubiquitin-conjugating enzyme]-L-cysteine + N(6)-ubiquitinyl-[acceptor protein]-L-lysine.</text>
        <dbReference type="EC" id="2.3.2.26"/>
    </reaction>
</comment>
<dbReference type="Pfam" id="PF00632">
    <property type="entry name" value="HECT"/>
    <property type="match status" value="1"/>
</dbReference>
<evidence type="ECO:0000259" key="7">
    <source>
        <dbReference type="PROSITE" id="PS50237"/>
    </source>
</evidence>
<dbReference type="OrthoDB" id="5981550at2759"/>
<evidence type="ECO:0000313" key="8">
    <source>
        <dbReference type="EMBL" id="KAG4420071.1"/>
    </source>
</evidence>
<feature type="active site" description="Glycyl thioester intermediate" evidence="5">
    <location>
        <position position="1260"/>
    </location>
</feature>
<sequence length="1292" mass="146824">MTRDTHRVHDDRGTVSDADIYAALWATAPFPRLPEDAPSELKKLTVEVDDPKRIYGIHRARRRHNFQLLVERYILQIRYGCQSKTCTTTTCFSCRKRVANGAPVRRYNSASARTLAIYMASQDNPEMGLCYHNSAGRVSADMPKSHKPKPGLAGQLRTSVVQSAPIKSEQNEASKTVPKNGAFVEDLPDIDRLVEKDKWRATEALDQWAAIDLNHLEDPNTKDPRSFVQNVFGTVAFKMIEWLTPRSLAIFSQTQDQEDSESQLFDAHQQEDVNNVIPSSEIDVTAPSNSNPNLGDTPEAPNTTNDIRVHEGPSSPSTTPVSQPATPQNLPNAALPPDPRPHVNPVARTAPSPNRRKKSDSTEMQNPKGILTKQQKHADPAVEPVSSPPASVPPLPKHKMPRQTLITSPKIKMSEFNTQIHEIKHTSTKSVVESFEAPVIKDDGRDRPNKLQDIKDTEVIPQTDKSFLPDAKSSPTKDVLLPQSMSSFSIESINFLCDVMQDENLSERHLLRPESIEGSSKRVREAPPFPLLRAVPLQYPSSRYKSQWKRFIEQSFFDVMGKPDSLLKSFCDEKSKPFDSQTIWYIMLRITRVAPSLAFDCLWNVTGTLFRPPKQLEDAYDWAKDHKSYSRNPVSNYDAARVLNICLHALIASAPFVSDTRQMANMSRIRSYGLAMLSREYSSLESVDLCLAYEDAFSNEPAFRLARRLFAAIPTRRRFTELLDLQRGNRSGEAREPDVLELLVESLKFLDLETIPILYFTDDERSLHEKRVPTLILDWARTVMLQEWEGSAEVPNDGPFGGALAMMAAIYKKRKSLILGDIHFRTEYFAERLDPVAMPLEWLSFDQNKKTTHLLDHPYLFDPSTLVTYFRAINYSRMNQSYERAHTTGHLVSHFMSEGSLVTEKYKRDKLHDRLRTATSEFLVLEIRRTNVLLDTFNAIWRREERELMRPLKVRLGEEGGEEGLDSGGVQQEFFRLAIAEALNPDYGTFTIDSRTKMAWFLPGSPEPLWKFELIGMIVSLAVYNGLTLPVTFPKALYRKLLGEEVTELHHIADGWPDLANGLTTLLEWDEKDGLVEDIFARTYEFSVEQFGQPVSREMGASAAEWPQFSELRSNSNPLDAPSVTNENRNNYVSDYIRWLTDVSVQPQLEAFKKGFFSCIDRRSITLFDPETLQSVVEGIQEIDISEMRRATRYIGWDASHRSIRDFWSIVKRYDLAQKRKLLEFVTASDRVPVGGMRNLQFTLQRNGIDDGHLPSSYTCYGILLLPEYSSREVLKDKLAMALENSKGFGFA</sequence>
<dbReference type="SUPFAM" id="SSF56204">
    <property type="entry name" value="Hect, E3 ligase catalytic domain"/>
    <property type="match status" value="1"/>
</dbReference>
<dbReference type="Gene3D" id="6.10.130.10">
    <property type="entry name" value="Ubiquitin-protein ligase E3A, N-terminal zinc-binding domain (AZUL)"/>
    <property type="match status" value="1"/>
</dbReference>
<dbReference type="InterPro" id="IPR032353">
    <property type="entry name" value="AZUL"/>
</dbReference>
<evidence type="ECO:0000313" key="9">
    <source>
        <dbReference type="Proteomes" id="UP000664132"/>
    </source>
</evidence>
<dbReference type="GO" id="GO:0061630">
    <property type="term" value="F:ubiquitin protein ligase activity"/>
    <property type="evidence" value="ECO:0007669"/>
    <property type="project" value="UniProtKB-EC"/>
</dbReference>
<reference evidence="8" key="1">
    <citation type="submission" date="2021-02" db="EMBL/GenBank/DDBJ databases">
        <title>Genome sequence Cadophora malorum strain M34.</title>
        <authorList>
            <person name="Stefanovic E."/>
            <person name="Vu D."/>
            <person name="Scully C."/>
            <person name="Dijksterhuis J."/>
            <person name="Roader J."/>
            <person name="Houbraken J."/>
        </authorList>
    </citation>
    <scope>NUCLEOTIDE SEQUENCE</scope>
    <source>
        <strain evidence="8">M34</strain>
    </source>
</reference>
<feature type="compositionally biased region" description="Low complexity" evidence="6">
    <location>
        <begin position="313"/>
        <end position="327"/>
    </location>
</feature>
<dbReference type="Gene3D" id="3.30.2160.10">
    <property type="entry name" value="Hect, E3 ligase catalytic domain"/>
    <property type="match status" value="1"/>
</dbReference>
<gene>
    <name evidence="8" type="ORF">IFR04_006830</name>
</gene>
<accession>A0A8H7W758</accession>
<keyword evidence="9" id="KW-1185">Reference proteome</keyword>
<name>A0A8H7W758_9HELO</name>
<dbReference type="Gene3D" id="3.30.2410.10">
    <property type="entry name" value="Hect, E3 ligase catalytic domain"/>
    <property type="match status" value="1"/>
</dbReference>
<dbReference type="Proteomes" id="UP000664132">
    <property type="component" value="Unassembled WGS sequence"/>
</dbReference>
<dbReference type="PANTHER" id="PTHR45700">
    <property type="entry name" value="UBIQUITIN-PROTEIN LIGASE E3C"/>
    <property type="match status" value="1"/>
</dbReference>
<dbReference type="PROSITE" id="PS50237">
    <property type="entry name" value="HECT"/>
    <property type="match status" value="1"/>
</dbReference>
<feature type="domain" description="HECT" evidence="7">
    <location>
        <begin position="944"/>
        <end position="1292"/>
    </location>
</feature>
<dbReference type="PANTHER" id="PTHR45700:SF8">
    <property type="entry name" value="HECT-TYPE E3 UBIQUITIN TRANSFERASE"/>
    <property type="match status" value="1"/>
</dbReference>
<evidence type="ECO:0000256" key="2">
    <source>
        <dbReference type="ARBA" id="ARBA00012485"/>
    </source>
</evidence>
<dbReference type="GO" id="GO:0000209">
    <property type="term" value="P:protein polyubiquitination"/>
    <property type="evidence" value="ECO:0007669"/>
    <property type="project" value="InterPro"/>
</dbReference>
<organism evidence="8 9">
    <name type="scientific">Cadophora malorum</name>
    <dbReference type="NCBI Taxonomy" id="108018"/>
    <lineage>
        <taxon>Eukaryota</taxon>
        <taxon>Fungi</taxon>
        <taxon>Dikarya</taxon>
        <taxon>Ascomycota</taxon>
        <taxon>Pezizomycotina</taxon>
        <taxon>Leotiomycetes</taxon>
        <taxon>Helotiales</taxon>
        <taxon>Ploettnerulaceae</taxon>
        <taxon>Cadophora</taxon>
    </lineage>
</organism>
<protein>
    <recommendedName>
        <fullName evidence="2">HECT-type E3 ubiquitin transferase</fullName>
        <ecNumber evidence="2">2.3.2.26</ecNumber>
    </recommendedName>
</protein>
<evidence type="ECO:0000256" key="3">
    <source>
        <dbReference type="ARBA" id="ARBA00022679"/>
    </source>
</evidence>
<feature type="compositionally biased region" description="Polar residues" evidence="6">
    <location>
        <begin position="286"/>
        <end position="306"/>
    </location>
</feature>
<dbReference type="SMART" id="SM00119">
    <property type="entry name" value="HECTc"/>
    <property type="match status" value="1"/>
</dbReference>
<feature type="region of interest" description="Disordered" evidence="6">
    <location>
        <begin position="281"/>
        <end position="403"/>
    </location>
</feature>
<dbReference type="EMBL" id="JAFJYH010000092">
    <property type="protein sequence ID" value="KAG4420071.1"/>
    <property type="molecule type" value="Genomic_DNA"/>
</dbReference>
<evidence type="ECO:0000256" key="1">
    <source>
        <dbReference type="ARBA" id="ARBA00000885"/>
    </source>
</evidence>
<dbReference type="Gene3D" id="3.90.1750.10">
    <property type="entry name" value="Hect, E3 ligase catalytic domains"/>
    <property type="match status" value="1"/>
</dbReference>
<dbReference type="InterPro" id="IPR044611">
    <property type="entry name" value="E3A/B/C-like"/>
</dbReference>
<keyword evidence="3" id="KW-0808">Transferase</keyword>
<evidence type="ECO:0000256" key="6">
    <source>
        <dbReference type="SAM" id="MobiDB-lite"/>
    </source>
</evidence>
<dbReference type="Pfam" id="PF16558">
    <property type="entry name" value="AZUL"/>
    <property type="match status" value="1"/>
</dbReference>
<dbReference type="InterPro" id="IPR042556">
    <property type="entry name" value="AZUL_sf"/>
</dbReference>
<feature type="compositionally biased region" description="Pro residues" evidence="6">
    <location>
        <begin position="386"/>
        <end position="395"/>
    </location>
</feature>
<dbReference type="EC" id="2.3.2.26" evidence="2"/>
<dbReference type="InterPro" id="IPR035983">
    <property type="entry name" value="Hect_E3_ubiquitin_ligase"/>
</dbReference>
<proteinExistence type="predicted"/>
<evidence type="ECO:0000256" key="5">
    <source>
        <dbReference type="PROSITE-ProRule" id="PRU00104"/>
    </source>
</evidence>
<comment type="caution">
    <text evidence="8">The sequence shown here is derived from an EMBL/GenBank/DDBJ whole genome shotgun (WGS) entry which is preliminary data.</text>
</comment>
<dbReference type="InterPro" id="IPR000569">
    <property type="entry name" value="HECT_dom"/>
</dbReference>
<dbReference type="FunFam" id="3.30.2410.10:FF:000003">
    <property type="entry name" value="probable E3 ubiquitin-protein ligase HERC4 isoform X1"/>
    <property type="match status" value="1"/>
</dbReference>
<evidence type="ECO:0000256" key="4">
    <source>
        <dbReference type="ARBA" id="ARBA00022786"/>
    </source>
</evidence>